<evidence type="ECO:0000256" key="7">
    <source>
        <dbReference type="ARBA" id="ARBA00049120"/>
    </source>
</evidence>
<dbReference type="Proteomes" id="UP000824073">
    <property type="component" value="Unassembled WGS sequence"/>
</dbReference>
<keyword evidence="6" id="KW-0238">DNA-binding</keyword>
<dbReference type="GO" id="GO:0032259">
    <property type="term" value="P:methylation"/>
    <property type="evidence" value="ECO:0007669"/>
    <property type="project" value="UniProtKB-KW"/>
</dbReference>
<keyword evidence="5" id="KW-0680">Restriction system</keyword>
<dbReference type="PRINTS" id="PR00508">
    <property type="entry name" value="S21N4MTFRASE"/>
</dbReference>
<dbReference type="InterPro" id="IPR029063">
    <property type="entry name" value="SAM-dependent_MTases_sf"/>
</dbReference>
<dbReference type="GO" id="GO:0015667">
    <property type="term" value="F:site-specific DNA-methyltransferase (cytosine-N4-specific) activity"/>
    <property type="evidence" value="ECO:0007669"/>
    <property type="project" value="UniProtKB-EC"/>
</dbReference>
<evidence type="ECO:0000259" key="9">
    <source>
        <dbReference type="Pfam" id="PF01555"/>
    </source>
</evidence>
<evidence type="ECO:0000256" key="1">
    <source>
        <dbReference type="ARBA" id="ARBA00010203"/>
    </source>
</evidence>
<dbReference type="EC" id="2.1.1.-" evidence="8"/>
<keyword evidence="2" id="KW-0489">Methyltransferase</keyword>
<dbReference type="PROSITE" id="PS00093">
    <property type="entry name" value="N4_MTASE"/>
    <property type="match status" value="1"/>
</dbReference>
<dbReference type="InterPro" id="IPR002941">
    <property type="entry name" value="DNA_methylase_N4/N6"/>
</dbReference>
<evidence type="ECO:0000313" key="10">
    <source>
        <dbReference type="EMBL" id="HIU44215.1"/>
    </source>
</evidence>
<keyword evidence="4" id="KW-0949">S-adenosyl-L-methionine</keyword>
<comment type="catalytic activity">
    <reaction evidence="7">
        <text>a 2'-deoxycytidine in DNA + S-adenosyl-L-methionine = an N(4)-methyl-2'-deoxycytidine in DNA + S-adenosyl-L-homocysteine + H(+)</text>
        <dbReference type="Rhea" id="RHEA:16857"/>
        <dbReference type="Rhea" id="RHEA-COMP:11369"/>
        <dbReference type="Rhea" id="RHEA-COMP:13674"/>
        <dbReference type="ChEBI" id="CHEBI:15378"/>
        <dbReference type="ChEBI" id="CHEBI:57856"/>
        <dbReference type="ChEBI" id="CHEBI:59789"/>
        <dbReference type="ChEBI" id="CHEBI:85452"/>
        <dbReference type="ChEBI" id="CHEBI:137933"/>
        <dbReference type="EC" id="2.1.1.113"/>
    </reaction>
</comment>
<evidence type="ECO:0000256" key="3">
    <source>
        <dbReference type="ARBA" id="ARBA00022679"/>
    </source>
</evidence>
<dbReference type="GO" id="GO:0009007">
    <property type="term" value="F:site-specific DNA-methyltransferase (adenine-specific) activity"/>
    <property type="evidence" value="ECO:0007669"/>
    <property type="project" value="TreeGrafter"/>
</dbReference>
<dbReference type="InterPro" id="IPR017985">
    <property type="entry name" value="MeTrfase_CN4_CS"/>
</dbReference>
<feature type="domain" description="DNA methylase N-4/N-6" evidence="9">
    <location>
        <begin position="14"/>
        <end position="95"/>
    </location>
</feature>
<protein>
    <recommendedName>
        <fullName evidence="8">Methyltransferase</fullName>
        <ecNumber evidence="8">2.1.1.-</ecNumber>
    </recommendedName>
</protein>
<dbReference type="PANTHER" id="PTHR13370">
    <property type="entry name" value="RNA METHYLASE-RELATED"/>
    <property type="match status" value="1"/>
</dbReference>
<reference evidence="10" key="1">
    <citation type="submission" date="2020-10" db="EMBL/GenBank/DDBJ databases">
        <authorList>
            <person name="Gilroy R."/>
        </authorList>
    </citation>
    <scope>NUCLEOTIDE SEQUENCE</scope>
    <source>
        <strain evidence="10">CHK191-8634</strain>
    </source>
</reference>
<keyword evidence="3" id="KW-0808">Transferase</keyword>
<feature type="domain" description="DNA methylase N-4/N-6" evidence="9">
    <location>
        <begin position="124"/>
        <end position="268"/>
    </location>
</feature>
<dbReference type="SUPFAM" id="SSF53335">
    <property type="entry name" value="S-adenosyl-L-methionine-dependent methyltransferases"/>
    <property type="match status" value="1"/>
</dbReference>
<evidence type="ECO:0000313" key="11">
    <source>
        <dbReference type="Proteomes" id="UP000824073"/>
    </source>
</evidence>
<dbReference type="InterPro" id="IPR001091">
    <property type="entry name" value="RM_Methyltransferase"/>
</dbReference>
<dbReference type="GO" id="GO:0005737">
    <property type="term" value="C:cytoplasm"/>
    <property type="evidence" value="ECO:0007669"/>
    <property type="project" value="TreeGrafter"/>
</dbReference>
<evidence type="ECO:0000256" key="5">
    <source>
        <dbReference type="ARBA" id="ARBA00022747"/>
    </source>
</evidence>
<accession>A0A9D1LLG8</accession>
<dbReference type="Pfam" id="PF01555">
    <property type="entry name" value="N6_N4_Mtase"/>
    <property type="match status" value="2"/>
</dbReference>
<sequence length="378" mass="42926">MDESKRCNDLSGKEWLQNSFSIWRDIAKTKEEKAYKHPASYPAALCEKLIRTFSKPGGAVLDPFNGIGSTTAAAAALGREAVGIDLNEDFCEIARSRAGESENVRILCGDSCELLDTLPEDYFDICVTSPPYWDILNMKRSADQRASVNYSDKQADIGNIANYGLFLQALAELFEQVCRVLRPGGYCIVNVMDIRKKSSFYPLHSDLASVMQKVGYLFDDLIIWDRQSDYNNMRPLGYPYRFRINKVHEYLLIFIKKDVKSVAVKAAEVYDFLMDLKAQGGSFFIEAEARPDRMNSFLSEYNARHHEALTTRSEGVICLQSDADKWGLELRLYVAEKPPAGLDGFGKNPVYRNEYSYRLNDNRVIRELLDRGCRLGEN</sequence>
<evidence type="ECO:0000256" key="6">
    <source>
        <dbReference type="ARBA" id="ARBA00023125"/>
    </source>
</evidence>
<proteinExistence type="inferred from homology"/>
<dbReference type="PANTHER" id="PTHR13370:SF3">
    <property type="entry name" value="TRNA (GUANINE(10)-N2)-METHYLTRANSFERASE HOMOLOG"/>
    <property type="match status" value="1"/>
</dbReference>
<evidence type="ECO:0000256" key="4">
    <source>
        <dbReference type="ARBA" id="ARBA00022691"/>
    </source>
</evidence>
<gene>
    <name evidence="10" type="ORF">IAB67_07975</name>
</gene>
<dbReference type="AlphaFoldDB" id="A0A9D1LLG8"/>
<dbReference type="CDD" id="cd02440">
    <property type="entry name" value="AdoMet_MTases"/>
    <property type="match status" value="1"/>
</dbReference>
<evidence type="ECO:0000256" key="8">
    <source>
        <dbReference type="RuleBase" id="RU362026"/>
    </source>
</evidence>
<dbReference type="GO" id="GO:0008170">
    <property type="term" value="F:N-methyltransferase activity"/>
    <property type="evidence" value="ECO:0007669"/>
    <property type="project" value="InterPro"/>
</dbReference>
<comment type="similarity">
    <text evidence="1">Belongs to the N(4)/N(6)-methyltransferase family. N(4) subfamily.</text>
</comment>
<reference evidence="10" key="2">
    <citation type="journal article" date="2021" name="PeerJ">
        <title>Extensive microbial diversity within the chicken gut microbiome revealed by metagenomics and culture.</title>
        <authorList>
            <person name="Gilroy R."/>
            <person name="Ravi A."/>
            <person name="Getino M."/>
            <person name="Pursley I."/>
            <person name="Horton D.L."/>
            <person name="Alikhan N.F."/>
            <person name="Baker D."/>
            <person name="Gharbi K."/>
            <person name="Hall N."/>
            <person name="Watson M."/>
            <person name="Adriaenssens E.M."/>
            <person name="Foster-Nyarko E."/>
            <person name="Jarju S."/>
            <person name="Secka A."/>
            <person name="Antonio M."/>
            <person name="Oren A."/>
            <person name="Chaudhuri R.R."/>
            <person name="La Ragione R."/>
            <person name="Hildebrand F."/>
            <person name="Pallen M.J."/>
        </authorList>
    </citation>
    <scope>NUCLEOTIDE SEQUENCE</scope>
    <source>
        <strain evidence="10">CHK191-8634</strain>
    </source>
</reference>
<dbReference type="GO" id="GO:0003677">
    <property type="term" value="F:DNA binding"/>
    <property type="evidence" value="ECO:0007669"/>
    <property type="project" value="UniProtKB-KW"/>
</dbReference>
<name>A0A9D1LLG8_9CLOT</name>
<dbReference type="Gene3D" id="3.40.50.150">
    <property type="entry name" value="Vaccinia Virus protein VP39"/>
    <property type="match status" value="2"/>
</dbReference>
<comment type="caution">
    <text evidence="10">The sequence shown here is derived from an EMBL/GenBank/DDBJ whole genome shotgun (WGS) entry which is preliminary data.</text>
</comment>
<dbReference type="GO" id="GO:0009307">
    <property type="term" value="P:DNA restriction-modification system"/>
    <property type="evidence" value="ECO:0007669"/>
    <property type="project" value="UniProtKB-KW"/>
</dbReference>
<organism evidence="10 11">
    <name type="scientific">Candidatus Ventrousia excrementavium</name>
    <dbReference type="NCBI Taxonomy" id="2840961"/>
    <lineage>
        <taxon>Bacteria</taxon>
        <taxon>Bacillati</taxon>
        <taxon>Bacillota</taxon>
        <taxon>Clostridia</taxon>
        <taxon>Eubacteriales</taxon>
        <taxon>Clostridiaceae</taxon>
        <taxon>Clostridiaceae incertae sedis</taxon>
        <taxon>Candidatus Ventrousia</taxon>
    </lineage>
</organism>
<evidence type="ECO:0000256" key="2">
    <source>
        <dbReference type="ARBA" id="ARBA00022603"/>
    </source>
</evidence>
<dbReference type="EMBL" id="DVMR01000060">
    <property type="protein sequence ID" value="HIU44215.1"/>
    <property type="molecule type" value="Genomic_DNA"/>
</dbReference>